<protein>
    <submittedName>
        <fullName evidence="2">Uncharacterized protein</fullName>
    </submittedName>
</protein>
<organism evidence="2">
    <name type="scientific">Mimivirus LCMiAC01</name>
    <dbReference type="NCBI Taxonomy" id="2506608"/>
    <lineage>
        <taxon>Viruses</taxon>
        <taxon>Varidnaviria</taxon>
        <taxon>Bamfordvirae</taxon>
        <taxon>Nucleocytoviricota</taxon>
        <taxon>Megaviricetes</taxon>
        <taxon>Imitervirales</taxon>
        <taxon>Mimiviridae</taxon>
        <taxon>Klosneuvirinae</taxon>
    </lineage>
</organism>
<accession>A0A481Z096</accession>
<gene>
    <name evidence="2" type="ORF">LCMiAC01_02580</name>
</gene>
<sequence>MNYYKRKYAIYKKKYLREKAYLKLKKKIFRGGAKIEKISASKLSEDINSIQSLASKLNAVINELNKVADKEFKNRLSKDIINTMKDEIKTWIGQVSQLKANERAMVAEKKATDAINKQKLIIAKKLQNMRTSIKDVSDKNKIIFEGMKEILPKVDDKIKELQEWKNRVENDVDTTLQRSKESSVLAKNAEERANEIVEQIDTYAEDVESNKNRLSALTIRQKGLREKYNIVTSDIDKINEDLSENSKFINKRLDSFNKRIKALKEERKERIRQLKPISIDFDTKLEQIETNKKAITDETTRALSKEYELKNKIDTEKERFDKLMELMNP</sequence>
<keyword evidence="1" id="KW-0175">Coiled coil</keyword>
<feature type="coiled-coil region" evidence="1">
    <location>
        <begin position="239"/>
        <end position="273"/>
    </location>
</feature>
<reference evidence="2" key="1">
    <citation type="journal article" date="2019" name="MBio">
        <title>Virus Genomes from Deep Sea Sediments Expand the Ocean Megavirome and Support Independent Origins of Viral Gigantism.</title>
        <authorList>
            <person name="Backstrom D."/>
            <person name="Yutin N."/>
            <person name="Jorgensen S.L."/>
            <person name="Dharamshi J."/>
            <person name="Homa F."/>
            <person name="Zaremba-Niedwiedzka K."/>
            <person name="Spang A."/>
            <person name="Wolf Y.I."/>
            <person name="Koonin E.V."/>
            <person name="Ettema T.J."/>
        </authorList>
    </citation>
    <scope>NUCLEOTIDE SEQUENCE</scope>
</reference>
<name>A0A481Z096_9VIRU</name>
<dbReference type="EMBL" id="MK500392">
    <property type="protein sequence ID" value="QBK88581.1"/>
    <property type="molecule type" value="Genomic_DNA"/>
</dbReference>
<evidence type="ECO:0000256" key="1">
    <source>
        <dbReference type="SAM" id="Coils"/>
    </source>
</evidence>
<proteinExistence type="predicted"/>
<evidence type="ECO:0000313" key="2">
    <source>
        <dbReference type="EMBL" id="QBK88581.1"/>
    </source>
</evidence>